<dbReference type="InterPro" id="IPR000421">
    <property type="entry name" value="FA58C"/>
</dbReference>
<evidence type="ECO:0000256" key="4">
    <source>
        <dbReference type="ARBA" id="ARBA00022729"/>
    </source>
</evidence>
<organism evidence="14 15">
    <name type="scientific">Coptotermes formosanus</name>
    <name type="common">Formosan subterranean termite</name>
    <dbReference type="NCBI Taxonomy" id="36987"/>
    <lineage>
        <taxon>Eukaryota</taxon>
        <taxon>Metazoa</taxon>
        <taxon>Ecdysozoa</taxon>
        <taxon>Arthropoda</taxon>
        <taxon>Hexapoda</taxon>
        <taxon>Insecta</taxon>
        <taxon>Pterygota</taxon>
        <taxon>Neoptera</taxon>
        <taxon>Polyneoptera</taxon>
        <taxon>Dictyoptera</taxon>
        <taxon>Blattodea</taxon>
        <taxon>Blattoidea</taxon>
        <taxon>Termitoidae</taxon>
        <taxon>Rhinotermitidae</taxon>
        <taxon>Coptotermes</taxon>
    </lineage>
</organism>
<evidence type="ECO:0000256" key="5">
    <source>
        <dbReference type="ARBA" id="ARBA00022741"/>
    </source>
</evidence>
<dbReference type="Gene3D" id="2.60.120.1190">
    <property type="match status" value="1"/>
</dbReference>
<sequence length="439" mass="49535">MALMYLSLTSRGSNVTYCRDGVNFAHEKTVTFRCRLRHDKNGGAWCPKHMVTREALEYLEVNLHTMHVVVAVQTQGRFGNGMGQEYAEVYMLEYWRPSFNSNMWARWKDRSGRQMIPGNSNTYTVVEQRLDPPVLATKIRIVPFSEHVRTVCMRVELVGYRWHEGLLSYSMPQGVQRGAEVDLSDRTYDGREESGYLSSGLGQLVDGQKGQDIFRLDLMGHGKGYEWVGWRNDTVGMAGHPVEIVFEFDRVRNFSAMYLHTNNLFSKDVQVFSHAKVHFSIGGHQFFGEPVFFSYMPDVIMEHARNVTIKLHNRVGRYLRLQLYFAAKWIMISEVSFDSDDHGKEYPLQRDEVQTTPSRDDRAKSVGASAGGPSGGTDNSGSKQYIGLVIGVLTAVILLLMGAIMFIVVRNRRLKSGPGHSVLPGAFGGAEKGVTINMK</sequence>
<feature type="compositionally biased region" description="Basic and acidic residues" evidence="11">
    <location>
        <begin position="343"/>
        <end position="364"/>
    </location>
</feature>
<dbReference type="FunFam" id="2.60.120.1190:FF:000003">
    <property type="entry name" value="Discoidin domain-containing receptor 2"/>
    <property type="match status" value="1"/>
</dbReference>
<keyword evidence="9" id="KW-1015">Disulfide bond</keyword>
<dbReference type="InterPro" id="IPR048525">
    <property type="entry name" value="DDR1-2_DS-like"/>
</dbReference>
<evidence type="ECO:0000256" key="2">
    <source>
        <dbReference type="ARBA" id="ARBA00022475"/>
    </source>
</evidence>
<dbReference type="Proteomes" id="UP000502823">
    <property type="component" value="Unassembled WGS sequence"/>
</dbReference>
<dbReference type="SMART" id="SM00231">
    <property type="entry name" value="FA58C"/>
    <property type="match status" value="1"/>
</dbReference>
<keyword evidence="5" id="KW-0547">Nucleotide-binding</keyword>
<keyword evidence="4" id="KW-0732">Signal</keyword>
<evidence type="ECO:0000256" key="8">
    <source>
        <dbReference type="ARBA" id="ARBA00023136"/>
    </source>
</evidence>
<feature type="transmembrane region" description="Helical" evidence="12">
    <location>
        <begin position="385"/>
        <end position="409"/>
    </location>
</feature>
<feature type="region of interest" description="Disordered" evidence="11">
    <location>
        <begin position="343"/>
        <end position="378"/>
    </location>
</feature>
<evidence type="ECO:0000256" key="7">
    <source>
        <dbReference type="ARBA" id="ARBA00022989"/>
    </source>
</evidence>
<comment type="subcellular location">
    <subcellularLocation>
        <location evidence="1">Cell membrane</location>
        <topology evidence="1">Single-pass type I membrane protein</topology>
    </subcellularLocation>
</comment>
<evidence type="ECO:0000256" key="3">
    <source>
        <dbReference type="ARBA" id="ARBA00022692"/>
    </source>
</evidence>
<evidence type="ECO:0000256" key="11">
    <source>
        <dbReference type="SAM" id="MobiDB-lite"/>
    </source>
</evidence>
<feature type="non-terminal residue" evidence="14">
    <location>
        <position position="439"/>
    </location>
</feature>
<evidence type="ECO:0000256" key="6">
    <source>
        <dbReference type="ARBA" id="ARBA00022840"/>
    </source>
</evidence>
<dbReference type="PROSITE" id="PS50022">
    <property type="entry name" value="FA58C_3"/>
    <property type="match status" value="1"/>
</dbReference>
<dbReference type="InterPro" id="IPR008979">
    <property type="entry name" value="Galactose-bd-like_sf"/>
</dbReference>
<evidence type="ECO:0000256" key="10">
    <source>
        <dbReference type="ARBA" id="ARBA00023180"/>
    </source>
</evidence>
<feature type="domain" description="F5/8 type C" evidence="13">
    <location>
        <begin position="1"/>
        <end position="160"/>
    </location>
</feature>
<gene>
    <name evidence="14" type="ORF">Cfor_08029</name>
</gene>
<comment type="caution">
    <text evidence="14">The sequence shown here is derived from an EMBL/GenBank/DDBJ whole genome shotgun (WGS) entry which is preliminary data.</text>
</comment>
<dbReference type="SUPFAM" id="SSF49785">
    <property type="entry name" value="Galactose-binding domain-like"/>
    <property type="match status" value="1"/>
</dbReference>
<protein>
    <recommendedName>
        <fullName evidence="13">F5/8 type C domain-containing protein</fullName>
    </recommendedName>
</protein>
<evidence type="ECO:0000313" key="15">
    <source>
        <dbReference type="Proteomes" id="UP000502823"/>
    </source>
</evidence>
<evidence type="ECO:0000259" key="13">
    <source>
        <dbReference type="PROSITE" id="PS50022"/>
    </source>
</evidence>
<dbReference type="Pfam" id="PF21114">
    <property type="entry name" value="DDR1-2_DS-like"/>
    <property type="match status" value="1"/>
</dbReference>
<evidence type="ECO:0000256" key="9">
    <source>
        <dbReference type="ARBA" id="ARBA00023157"/>
    </source>
</evidence>
<dbReference type="OrthoDB" id="6071166at2759"/>
<keyword evidence="7 12" id="KW-1133">Transmembrane helix</keyword>
<dbReference type="PANTHER" id="PTHR24543:SF291">
    <property type="entry name" value="SMOKE ALARM, ISOFORM D"/>
    <property type="match status" value="1"/>
</dbReference>
<dbReference type="Pfam" id="PF00754">
    <property type="entry name" value="F5_F8_type_C"/>
    <property type="match status" value="1"/>
</dbReference>
<keyword evidence="8 12" id="KW-0472">Membrane</keyword>
<keyword evidence="3 12" id="KW-0812">Transmembrane</keyword>
<keyword evidence="10" id="KW-0325">Glycoprotein</keyword>
<evidence type="ECO:0000313" key="14">
    <source>
        <dbReference type="EMBL" id="GFG39006.1"/>
    </source>
</evidence>
<dbReference type="InParanoid" id="A0A6L2Q2P1"/>
<evidence type="ECO:0000256" key="1">
    <source>
        <dbReference type="ARBA" id="ARBA00004251"/>
    </source>
</evidence>
<accession>A0A6L2Q2P1</accession>
<keyword evidence="2" id="KW-1003">Cell membrane</keyword>
<dbReference type="GO" id="GO:0005524">
    <property type="term" value="F:ATP binding"/>
    <property type="evidence" value="ECO:0007669"/>
    <property type="project" value="UniProtKB-KW"/>
</dbReference>
<dbReference type="EMBL" id="BLKM01000841">
    <property type="protein sequence ID" value="GFG39006.1"/>
    <property type="molecule type" value="Genomic_DNA"/>
</dbReference>
<keyword evidence="6" id="KW-0067">ATP-binding</keyword>
<name>A0A6L2Q2P1_COPFO</name>
<proteinExistence type="predicted"/>
<reference evidence="15" key="1">
    <citation type="submission" date="2020-01" db="EMBL/GenBank/DDBJ databases">
        <title>Draft genome sequence of the Termite Coptotermes fromosanus.</title>
        <authorList>
            <person name="Itakura S."/>
            <person name="Yosikawa Y."/>
            <person name="Umezawa K."/>
        </authorList>
    </citation>
    <scope>NUCLEOTIDE SEQUENCE [LARGE SCALE GENOMIC DNA]</scope>
</reference>
<dbReference type="AlphaFoldDB" id="A0A6L2Q2P1"/>
<dbReference type="Gene3D" id="2.60.120.260">
    <property type="entry name" value="Galactose-binding domain-like"/>
    <property type="match status" value="1"/>
</dbReference>
<keyword evidence="15" id="KW-1185">Reference proteome</keyword>
<dbReference type="PANTHER" id="PTHR24543">
    <property type="entry name" value="MULTICOPPER OXIDASE-RELATED"/>
    <property type="match status" value="1"/>
</dbReference>
<dbReference type="PROSITE" id="PS01285">
    <property type="entry name" value="FA58C_1"/>
    <property type="match status" value="1"/>
</dbReference>
<evidence type="ECO:0000256" key="12">
    <source>
        <dbReference type="SAM" id="Phobius"/>
    </source>
</evidence>
<dbReference type="GO" id="GO:0005886">
    <property type="term" value="C:plasma membrane"/>
    <property type="evidence" value="ECO:0007669"/>
    <property type="project" value="UniProtKB-SubCell"/>
</dbReference>